<dbReference type="EMBL" id="UFQT01003487">
    <property type="protein sequence ID" value="SSX35048.1"/>
    <property type="molecule type" value="Genomic_DNA"/>
</dbReference>
<dbReference type="VEuPathDB" id="VectorBase:CSON008998"/>
<proteinExistence type="predicted"/>
<protein>
    <submittedName>
        <fullName evidence="1">CSON008998 protein</fullName>
    </submittedName>
</protein>
<reference evidence="2" key="2">
    <citation type="submission" date="2018-07" db="EMBL/GenBank/DDBJ databases">
        <authorList>
            <person name="Quirk P.G."/>
            <person name="Krulwich T.A."/>
        </authorList>
    </citation>
    <scope>NUCLEOTIDE SEQUENCE</scope>
</reference>
<accession>A0A336LDY3</accession>
<organism evidence="1">
    <name type="scientific">Culicoides sonorensis</name>
    <name type="common">Biting midge</name>
    <dbReference type="NCBI Taxonomy" id="179676"/>
    <lineage>
        <taxon>Eukaryota</taxon>
        <taxon>Metazoa</taxon>
        <taxon>Ecdysozoa</taxon>
        <taxon>Arthropoda</taxon>
        <taxon>Hexapoda</taxon>
        <taxon>Insecta</taxon>
        <taxon>Pterygota</taxon>
        <taxon>Neoptera</taxon>
        <taxon>Endopterygota</taxon>
        <taxon>Diptera</taxon>
        <taxon>Nematocera</taxon>
        <taxon>Chironomoidea</taxon>
        <taxon>Ceratopogonidae</taxon>
        <taxon>Ceratopogoninae</taxon>
        <taxon>Culicoides</taxon>
        <taxon>Monoculicoides</taxon>
    </lineage>
</organism>
<dbReference type="AlphaFoldDB" id="A0A336LDY3"/>
<dbReference type="EMBL" id="UFQS01003487">
    <property type="protein sequence ID" value="SSX15689.1"/>
    <property type="molecule type" value="Genomic_DNA"/>
</dbReference>
<sequence>MLSSNIRQFQHNRNGVKLVVLQYNICSVVFQENFKFVIMVRDIMTITHPEKKSLIVELTQNQ</sequence>
<gene>
    <name evidence="1" type="primary">CSON008998</name>
</gene>
<evidence type="ECO:0000313" key="2">
    <source>
        <dbReference type="EMBL" id="SSX35048.1"/>
    </source>
</evidence>
<evidence type="ECO:0000313" key="1">
    <source>
        <dbReference type="EMBL" id="SSX15689.1"/>
    </source>
</evidence>
<reference evidence="1" key="1">
    <citation type="submission" date="2018-04" db="EMBL/GenBank/DDBJ databases">
        <authorList>
            <person name="Go L.Y."/>
            <person name="Mitchell J.A."/>
        </authorList>
    </citation>
    <scope>NUCLEOTIDE SEQUENCE</scope>
    <source>
        <tissue evidence="1">Whole organism</tissue>
    </source>
</reference>
<name>A0A336LDY3_CULSO</name>